<evidence type="ECO:0000313" key="7">
    <source>
        <dbReference type="EMBL" id="CAF2271970.1"/>
    </source>
</evidence>
<dbReference type="Proteomes" id="UP000663866">
    <property type="component" value="Unassembled WGS sequence"/>
</dbReference>
<dbReference type="GO" id="GO:0003924">
    <property type="term" value="F:GTPase activity"/>
    <property type="evidence" value="ECO:0007669"/>
    <property type="project" value="InterPro"/>
</dbReference>
<dbReference type="EMBL" id="CAJNRG010019354">
    <property type="protein sequence ID" value="CAF2271970.1"/>
    <property type="molecule type" value="Genomic_DNA"/>
</dbReference>
<evidence type="ECO:0000313" key="8">
    <source>
        <dbReference type="EMBL" id="CAF3793189.1"/>
    </source>
</evidence>
<evidence type="ECO:0000313" key="9">
    <source>
        <dbReference type="EMBL" id="CAF3809318.1"/>
    </source>
</evidence>
<evidence type="ECO:0000256" key="1">
    <source>
        <dbReference type="ARBA" id="ARBA00022741"/>
    </source>
</evidence>
<dbReference type="Proteomes" id="UP000681720">
    <property type="component" value="Unassembled WGS sequence"/>
</dbReference>
<dbReference type="Proteomes" id="UP000663856">
    <property type="component" value="Unassembled WGS sequence"/>
</dbReference>
<reference evidence="8" key="1">
    <citation type="submission" date="2021-02" db="EMBL/GenBank/DDBJ databases">
        <authorList>
            <person name="Nowell W R."/>
        </authorList>
    </citation>
    <scope>NUCLEOTIDE SEQUENCE</scope>
</reference>
<accession>A0A819AZT4</accession>
<evidence type="ECO:0000313" key="5">
    <source>
        <dbReference type="EMBL" id="CAF1976919.1"/>
    </source>
</evidence>
<dbReference type="Proteomes" id="UP000676336">
    <property type="component" value="Unassembled WGS sequence"/>
</dbReference>
<dbReference type="FunFam" id="3.40.50.300:FF:001447">
    <property type="entry name" value="Ras-related protein Rab-1B"/>
    <property type="match status" value="1"/>
</dbReference>
<sequence>MDHSINESYDYLFKLLCIGDSNVGKTTFLHKYIYETFSNIRSTLGINIFEKYITAKDNQRILLQLWDTVGQERYHSLTTSLYRDSIGFLLIFDLTNESSFLSIRNWISCIDSYALIDGNLRPPILLIGNKVDLSTHRKIDSIRAQQLANEFNIAYIEICALTGINMEYALDTLVDKIFNFMDESMEKYYQKQPLQLSTNENYHHRKTSTKLMKKISNVKKRFHVLIKRL</sequence>
<dbReference type="SUPFAM" id="SSF52540">
    <property type="entry name" value="P-loop containing nucleoside triphosphate hydrolases"/>
    <property type="match status" value="1"/>
</dbReference>
<keyword evidence="1" id="KW-0547">Nucleotide-binding</keyword>
<dbReference type="PROSITE" id="PS51420">
    <property type="entry name" value="RHO"/>
    <property type="match status" value="1"/>
</dbReference>
<evidence type="ECO:0000313" key="6">
    <source>
        <dbReference type="EMBL" id="CAF2148909.1"/>
    </source>
</evidence>
<protein>
    <submittedName>
        <fullName evidence="8">Uncharacterized protein</fullName>
    </submittedName>
</protein>
<dbReference type="EMBL" id="CAJNOV010009773">
    <property type="protein sequence ID" value="CAF1378395.1"/>
    <property type="molecule type" value="Genomic_DNA"/>
</dbReference>
<proteinExistence type="predicted"/>
<dbReference type="Proteomes" id="UP000663855">
    <property type="component" value="Unassembled WGS sequence"/>
</dbReference>
<dbReference type="SMART" id="SM00174">
    <property type="entry name" value="RHO"/>
    <property type="match status" value="1"/>
</dbReference>
<dbReference type="EMBL" id="CAJOBJ010043759">
    <property type="protein sequence ID" value="CAF4339438.1"/>
    <property type="molecule type" value="Genomic_DNA"/>
</dbReference>
<dbReference type="Proteomes" id="UP000663887">
    <property type="component" value="Unassembled WGS sequence"/>
</dbReference>
<evidence type="ECO:0000313" key="3">
    <source>
        <dbReference type="EMBL" id="CAF1378395.1"/>
    </source>
</evidence>
<dbReference type="PRINTS" id="PR00449">
    <property type="entry name" value="RASTRNSFRMNG"/>
</dbReference>
<dbReference type="InterPro" id="IPR001806">
    <property type="entry name" value="Small_GTPase"/>
</dbReference>
<dbReference type="EMBL" id="CAJOBF010000388">
    <property type="protein sequence ID" value="CAF3809318.1"/>
    <property type="molecule type" value="Genomic_DNA"/>
</dbReference>
<dbReference type="Pfam" id="PF00071">
    <property type="entry name" value="Ras"/>
    <property type="match status" value="1"/>
</dbReference>
<name>A0A819AZT4_9BILA</name>
<dbReference type="SMART" id="SM00176">
    <property type="entry name" value="RAN"/>
    <property type="match status" value="1"/>
</dbReference>
<dbReference type="EMBL" id="CAJOBH010236844">
    <property type="protein sequence ID" value="CAF5094202.1"/>
    <property type="molecule type" value="Genomic_DNA"/>
</dbReference>
<dbReference type="InterPro" id="IPR027417">
    <property type="entry name" value="P-loop_NTPase"/>
</dbReference>
<evidence type="ECO:0000313" key="4">
    <source>
        <dbReference type="EMBL" id="CAF1425095.1"/>
    </source>
</evidence>
<evidence type="ECO:0000313" key="13">
    <source>
        <dbReference type="Proteomes" id="UP000663866"/>
    </source>
</evidence>
<dbReference type="EMBL" id="CAJOBG010000294">
    <property type="protein sequence ID" value="CAF3793189.1"/>
    <property type="molecule type" value="Genomic_DNA"/>
</dbReference>
<organism evidence="8 13">
    <name type="scientific">Rotaria magnacalcarata</name>
    <dbReference type="NCBI Taxonomy" id="392030"/>
    <lineage>
        <taxon>Eukaryota</taxon>
        <taxon>Metazoa</taxon>
        <taxon>Spiralia</taxon>
        <taxon>Gnathifera</taxon>
        <taxon>Rotifera</taxon>
        <taxon>Eurotatoria</taxon>
        <taxon>Bdelloidea</taxon>
        <taxon>Philodinida</taxon>
        <taxon>Philodinidae</taxon>
        <taxon>Rotaria</taxon>
    </lineage>
</organism>
<dbReference type="Proteomes" id="UP000663834">
    <property type="component" value="Unassembled WGS sequence"/>
</dbReference>
<keyword evidence="13" id="KW-1185">Reference proteome</keyword>
<dbReference type="EMBL" id="CAJNRF010000714">
    <property type="protein sequence ID" value="CAF1976919.1"/>
    <property type="molecule type" value="Genomic_DNA"/>
</dbReference>
<dbReference type="Proteomes" id="UP000681967">
    <property type="component" value="Unassembled WGS sequence"/>
</dbReference>
<dbReference type="Gene3D" id="3.40.50.300">
    <property type="entry name" value="P-loop containing nucleotide triphosphate hydrolases"/>
    <property type="match status" value="1"/>
</dbReference>
<dbReference type="Proteomes" id="UP000663842">
    <property type="component" value="Unassembled WGS sequence"/>
</dbReference>
<dbReference type="PROSITE" id="PS51421">
    <property type="entry name" value="RAS"/>
    <property type="match status" value="1"/>
</dbReference>
<evidence type="ECO:0000313" key="12">
    <source>
        <dbReference type="EMBL" id="CAF5094202.1"/>
    </source>
</evidence>
<dbReference type="SMART" id="SM00173">
    <property type="entry name" value="RAS"/>
    <property type="match status" value="1"/>
</dbReference>
<evidence type="ECO:0000313" key="10">
    <source>
        <dbReference type="EMBL" id="CAF4339438.1"/>
    </source>
</evidence>
<dbReference type="InterPro" id="IPR005225">
    <property type="entry name" value="Small_GTP-bd"/>
</dbReference>
<dbReference type="Proteomes" id="UP000663824">
    <property type="component" value="Unassembled WGS sequence"/>
</dbReference>
<keyword evidence="2" id="KW-0342">GTP-binding</keyword>
<dbReference type="PANTHER" id="PTHR47977">
    <property type="entry name" value="RAS-RELATED PROTEIN RAB"/>
    <property type="match status" value="1"/>
</dbReference>
<dbReference type="EMBL" id="CAJOBI010173339">
    <property type="protein sequence ID" value="CAF4897842.1"/>
    <property type="molecule type" value="Genomic_DNA"/>
</dbReference>
<dbReference type="PROSITE" id="PS51419">
    <property type="entry name" value="RAB"/>
    <property type="match status" value="1"/>
</dbReference>
<comment type="caution">
    <text evidence="8">The sequence shown here is derived from an EMBL/GenBank/DDBJ whole genome shotgun (WGS) entry which is preliminary data.</text>
</comment>
<dbReference type="NCBIfam" id="TIGR00231">
    <property type="entry name" value="small_GTP"/>
    <property type="match status" value="1"/>
</dbReference>
<dbReference type="GO" id="GO:0005525">
    <property type="term" value="F:GTP binding"/>
    <property type="evidence" value="ECO:0007669"/>
    <property type="project" value="UniProtKB-KW"/>
</dbReference>
<dbReference type="InterPro" id="IPR050227">
    <property type="entry name" value="Rab"/>
</dbReference>
<evidence type="ECO:0000313" key="11">
    <source>
        <dbReference type="EMBL" id="CAF4897842.1"/>
    </source>
</evidence>
<dbReference type="EMBL" id="CAJNRE010016806">
    <property type="protein sequence ID" value="CAF2148909.1"/>
    <property type="molecule type" value="Genomic_DNA"/>
</dbReference>
<evidence type="ECO:0000256" key="2">
    <source>
        <dbReference type="ARBA" id="ARBA00023134"/>
    </source>
</evidence>
<dbReference type="SMART" id="SM00175">
    <property type="entry name" value="RAB"/>
    <property type="match status" value="1"/>
</dbReference>
<gene>
    <name evidence="12" type="ORF">BYL167_LOCUS63545</name>
    <name evidence="3" type="ORF">CJN711_LOCUS20816</name>
    <name evidence="10" type="ORF">GIL414_LOCUS27491</name>
    <name evidence="4" type="ORF">KQP761_LOCUS10754</name>
    <name evidence="6" type="ORF">MBJ925_LOCUS30887</name>
    <name evidence="8" type="ORF">OVN521_LOCUS3430</name>
    <name evidence="11" type="ORF">SMN809_LOCUS51602</name>
    <name evidence="9" type="ORF">UXM345_LOCUS5281</name>
    <name evidence="5" type="ORF">WKI299_LOCUS3588</name>
    <name evidence="7" type="ORF">XDN619_LOCUS37179</name>
</gene>
<dbReference type="EMBL" id="CAJNOW010004661">
    <property type="protein sequence ID" value="CAF1425095.1"/>
    <property type="molecule type" value="Genomic_DNA"/>
</dbReference>
<dbReference type="OrthoDB" id="25896at2759"/>
<dbReference type="AlphaFoldDB" id="A0A819AZT4"/>